<evidence type="ECO:0000256" key="2">
    <source>
        <dbReference type="ARBA" id="ARBA00004174"/>
    </source>
</evidence>
<dbReference type="EnsemblMetazoa" id="CLYHEMT019986.2">
    <property type="protein sequence ID" value="CLYHEMP019986.2"/>
    <property type="gene ID" value="CLYHEMG019986"/>
</dbReference>
<evidence type="ECO:0000256" key="4">
    <source>
        <dbReference type="ARBA" id="ARBA00010617"/>
    </source>
</evidence>
<keyword evidence="9" id="KW-0560">Oxidoreductase</keyword>
<dbReference type="OrthoDB" id="1055148at2759"/>
<dbReference type="PANTHER" id="PTHR24289:SF1">
    <property type="entry name" value="STEROID 17-ALPHA-HYDROXYLASE_17,20 LYASE"/>
    <property type="match status" value="1"/>
</dbReference>
<dbReference type="FunFam" id="1.10.630.10:FF:000238">
    <property type="entry name" value="Cytochrome P450 2A6"/>
    <property type="match status" value="1"/>
</dbReference>
<dbReference type="AlphaFoldDB" id="A0A7M6DPC7"/>
<keyword evidence="12 14" id="KW-0472">Membrane</keyword>
<feature type="transmembrane region" description="Helical" evidence="14">
    <location>
        <begin position="6"/>
        <end position="25"/>
    </location>
</feature>
<dbReference type="InterPro" id="IPR036396">
    <property type="entry name" value="Cyt_P450_sf"/>
</dbReference>
<evidence type="ECO:0000256" key="9">
    <source>
        <dbReference type="ARBA" id="ARBA00023002"/>
    </source>
</evidence>
<evidence type="ECO:0000256" key="6">
    <source>
        <dbReference type="ARBA" id="ARBA00022723"/>
    </source>
</evidence>
<dbReference type="PANTHER" id="PTHR24289">
    <property type="entry name" value="STEROID 17-ALPHA-HYDROXYLASE/17,20 LYASE"/>
    <property type="match status" value="1"/>
</dbReference>
<proteinExistence type="inferred from homology"/>
<dbReference type="GO" id="GO:0004508">
    <property type="term" value="F:steroid 17-alpha-monooxygenase activity"/>
    <property type="evidence" value="ECO:0007669"/>
    <property type="project" value="TreeGrafter"/>
</dbReference>
<dbReference type="GO" id="GO:0042448">
    <property type="term" value="P:progesterone metabolic process"/>
    <property type="evidence" value="ECO:0007669"/>
    <property type="project" value="TreeGrafter"/>
</dbReference>
<dbReference type="Pfam" id="PF00067">
    <property type="entry name" value="p450"/>
    <property type="match status" value="1"/>
</dbReference>
<evidence type="ECO:0000256" key="3">
    <source>
        <dbReference type="ARBA" id="ARBA00004406"/>
    </source>
</evidence>
<dbReference type="SUPFAM" id="SSF48264">
    <property type="entry name" value="Cytochrome P450"/>
    <property type="match status" value="1"/>
</dbReference>
<dbReference type="GO" id="GO:0005789">
    <property type="term" value="C:endoplasmic reticulum membrane"/>
    <property type="evidence" value="ECO:0007669"/>
    <property type="project" value="UniProtKB-SubCell"/>
</dbReference>
<comment type="similarity">
    <text evidence="4">Belongs to the cytochrome P450 family.</text>
</comment>
<dbReference type="Gene3D" id="1.10.630.10">
    <property type="entry name" value="Cytochrome P450"/>
    <property type="match status" value="1"/>
</dbReference>
<accession>A0A7M6DPC7</accession>
<dbReference type="PRINTS" id="PR00385">
    <property type="entry name" value="P450"/>
</dbReference>
<evidence type="ECO:0000256" key="14">
    <source>
        <dbReference type="SAM" id="Phobius"/>
    </source>
</evidence>
<dbReference type="Proteomes" id="UP000594262">
    <property type="component" value="Unplaced"/>
</dbReference>
<evidence type="ECO:0000256" key="12">
    <source>
        <dbReference type="ARBA" id="ARBA00023136"/>
    </source>
</evidence>
<keyword evidence="6 13" id="KW-0479">Metal-binding</keyword>
<evidence type="ECO:0000256" key="13">
    <source>
        <dbReference type="PIRSR" id="PIRSR602401-1"/>
    </source>
</evidence>
<evidence type="ECO:0000256" key="10">
    <source>
        <dbReference type="ARBA" id="ARBA00023004"/>
    </source>
</evidence>
<protein>
    <recommendedName>
        <fullName evidence="17">Cytochrome P450</fullName>
    </recommendedName>
</protein>
<name>A0A7M6DPC7_9CNID</name>
<keyword evidence="14" id="KW-0812">Transmembrane</keyword>
<dbReference type="GO" id="GO:0042446">
    <property type="term" value="P:hormone biosynthetic process"/>
    <property type="evidence" value="ECO:0007669"/>
    <property type="project" value="TreeGrafter"/>
</dbReference>
<dbReference type="GO" id="GO:0005506">
    <property type="term" value="F:iron ion binding"/>
    <property type="evidence" value="ECO:0007669"/>
    <property type="project" value="InterPro"/>
</dbReference>
<evidence type="ECO:0000256" key="8">
    <source>
        <dbReference type="ARBA" id="ARBA00022848"/>
    </source>
</evidence>
<dbReference type="InterPro" id="IPR002401">
    <property type="entry name" value="Cyt_P450_E_grp-I"/>
</dbReference>
<evidence type="ECO:0000313" key="16">
    <source>
        <dbReference type="Proteomes" id="UP000594262"/>
    </source>
</evidence>
<dbReference type="InterPro" id="IPR001128">
    <property type="entry name" value="Cyt_P450"/>
</dbReference>
<keyword evidence="10 13" id="KW-0408">Iron</keyword>
<keyword evidence="16" id="KW-1185">Reference proteome</keyword>
<keyword evidence="14" id="KW-1133">Transmembrane helix</keyword>
<evidence type="ECO:0000256" key="5">
    <source>
        <dbReference type="ARBA" id="ARBA00022617"/>
    </source>
</evidence>
<dbReference type="GeneID" id="136817060"/>
<sequence>MIPMILEWITYLLLAVVVYNLIVYLNHVYDLKDYPPGPFPLPLIGNLHCIDFKRPHKTYQKLTKAYGDVFSISFGMERIVMVNTIEQAKEALVTKSAEFAGRPSNHHAFAMITRNYQDLVFADYGSHWLLVRKLAIRSLKMYANLDGKLEVKVAQEVEQMNGRLMEKTNEPVNLNVEIRLFMTNIISTIVLGERYENIENPTFQKILELNNYLHYAVYHGDPISISKWQKYLPIHSTRMLSSYLAKRDEHFRNVFNKHKTNLKPEMLKNMLDLFIHTSSDEEFLKKNGISELTRDTIEMVMMDLLDASVDNTAVTLSWIVLYLLHHPKYMREAYNEIKHMVGAKKYPKMSDQSSLPLVQAIIQETLRLAIGPLSLPHKSTKDSSLNGKSIKKDTQVLFHIWNIHRDERYWNDPEIFKPERWIDENGNFAPNICKSYLPFLMGKRVCFGEQIARTELFIALTRLLVDFHIEPESGLLPSLTDVTIGVNQYMTPLYKVILRKRDV</sequence>
<evidence type="ECO:0000256" key="7">
    <source>
        <dbReference type="ARBA" id="ARBA00022824"/>
    </source>
</evidence>
<keyword evidence="7" id="KW-0256">Endoplasmic reticulum</keyword>
<dbReference type="PRINTS" id="PR00463">
    <property type="entry name" value="EP450I"/>
</dbReference>
<evidence type="ECO:0000313" key="15">
    <source>
        <dbReference type="EnsemblMetazoa" id="CLYHEMP019986.2"/>
    </source>
</evidence>
<comment type="subcellular location">
    <subcellularLocation>
        <location evidence="3">Endoplasmic reticulum membrane</location>
        <topology evidence="3">Peripheral membrane protein</topology>
    </subcellularLocation>
    <subcellularLocation>
        <location evidence="2">Microsome membrane</location>
        <topology evidence="2">Peripheral membrane protein</topology>
    </subcellularLocation>
</comment>
<evidence type="ECO:0000256" key="11">
    <source>
        <dbReference type="ARBA" id="ARBA00023033"/>
    </source>
</evidence>
<keyword evidence="8" id="KW-0492">Microsome</keyword>
<keyword evidence="11" id="KW-0503">Monooxygenase</keyword>
<organism evidence="15 16">
    <name type="scientific">Clytia hemisphaerica</name>
    <dbReference type="NCBI Taxonomy" id="252671"/>
    <lineage>
        <taxon>Eukaryota</taxon>
        <taxon>Metazoa</taxon>
        <taxon>Cnidaria</taxon>
        <taxon>Hydrozoa</taxon>
        <taxon>Hydroidolina</taxon>
        <taxon>Leptothecata</taxon>
        <taxon>Obeliida</taxon>
        <taxon>Clytiidae</taxon>
        <taxon>Clytia</taxon>
    </lineage>
</organism>
<reference evidence="15" key="1">
    <citation type="submission" date="2021-01" db="UniProtKB">
        <authorList>
            <consortium name="EnsemblMetazoa"/>
        </authorList>
    </citation>
    <scope>IDENTIFICATION</scope>
</reference>
<evidence type="ECO:0000256" key="1">
    <source>
        <dbReference type="ARBA" id="ARBA00001971"/>
    </source>
</evidence>
<evidence type="ECO:0008006" key="17">
    <source>
        <dbReference type="Google" id="ProtNLM"/>
    </source>
</evidence>
<comment type="cofactor">
    <cofactor evidence="1 13">
        <name>heme</name>
        <dbReference type="ChEBI" id="CHEBI:30413"/>
    </cofactor>
</comment>
<keyword evidence="5 13" id="KW-0349">Heme</keyword>
<feature type="binding site" description="axial binding residue" evidence="13">
    <location>
        <position position="446"/>
    </location>
    <ligand>
        <name>heme</name>
        <dbReference type="ChEBI" id="CHEBI:30413"/>
    </ligand>
    <ligandPart>
        <name>Fe</name>
        <dbReference type="ChEBI" id="CHEBI:18248"/>
    </ligandPart>
</feature>
<dbReference type="GO" id="GO:0020037">
    <property type="term" value="F:heme binding"/>
    <property type="evidence" value="ECO:0007669"/>
    <property type="project" value="InterPro"/>
</dbReference>
<dbReference type="RefSeq" id="XP_066929503.1">
    <property type="nucleotide sequence ID" value="XM_067073402.1"/>
</dbReference>